<feature type="domain" description="JmjC" evidence="1">
    <location>
        <begin position="264"/>
        <end position="449"/>
    </location>
</feature>
<dbReference type="SUPFAM" id="SSF51197">
    <property type="entry name" value="Clavaminate synthase-like"/>
    <property type="match status" value="1"/>
</dbReference>
<sequence>MDHLEELKQHCKQAIELIHSECITILNPDESNHQPQAQTLAGCDEPLITLLNRQASLLLKLYSTPSPPSPPPLLSKRIQDLITLSYAKFYAYPYKDLPTHWRRLYTDSSILKFSLLLLTLNPNSPDLNTLIRPLDLSIILSGSPLKRSWIDKTFSLLENLPFPPSSPLPSSFPSKFPLSEPFIPPLHNPIPRHPSPSFTSFQIYLSSPSPKPLIFTNLITHWPALTLWSSPSYLLSRTFSGRRLIPIELGRSYVDSNWSQSLLPFSQFLSTYILHPSSTQKGYLAQHSLFSHIPSLRQDISIPDLCYTSPPPTETPELEEPQLNAWFGPPGTITPLHTDPYHNLLCQVVGSKYVRLYPPWIDEKVMRKKGKEMGVEMGNTSEWDLGVVEGWDEREEEGEEDDEGMKEFKRVNEWVDCILEPGDTLYIPVGWWHYVKGLSVSFSVSFWWN</sequence>
<dbReference type="SMART" id="SM00558">
    <property type="entry name" value="JmjC"/>
    <property type="match status" value="1"/>
</dbReference>
<reference evidence="2" key="2">
    <citation type="submission" date="2023-05" db="EMBL/GenBank/DDBJ databases">
        <authorList>
            <consortium name="Lawrence Berkeley National Laboratory"/>
            <person name="Steindorff A."/>
            <person name="Hensen N."/>
            <person name="Bonometti L."/>
            <person name="Westerberg I."/>
            <person name="Brannstrom I.O."/>
            <person name="Guillou S."/>
            <person name="Cros-Aarteil S."/>
            <person name="Calhoun S."/>
            <person name="Haridas S."/>
            <person name="Kuo A."/>
            <person name="Mondo S."/>
            <person name="Pangilinan J."/>
            <person name="Riley R."/>
            <person name="Labutti K."/>
            <person name="Andreopoulos B."/>
            <person name="Lipzen A."/>
            <person name="Chen C."/>
            <person name="Yanf M."/>
            <person name="Daum C."/>
            <person name="Ng V."/>
            <person name="Clum A."/>
            <person name="Ohm R."/>
            <person name="Martin F."/>
            <person name="Silar P."/>
            <person name="Natvig D."/>
            <person name="Lalanne C."/>
            <person name="Gautier V."/>
            <person name="Ament-Velasquez S.L."/>
            <person name="Kruys A."/>
            <person name="Hutchinson M.I."/>
            <person name="Powell A.J."/>
            <person name="Barry K."/>
            <person name="Miller A.N."/>
            <person name="Grigoriev I.V."/>
            <person name="Debuchy R."/>
            <person name="Gladieux P."/>
            <person name="Thoren M.H."/>
            <person name="Johannesson H."/>
        </authorList>
    </citation>
    <scope>NUCLEOTIDE SEQUENCE</scope>
    <source>
        <strain evidence="2">CBS 990.96</strain>
    </source>
</reference>
<dbReference type="PROSITE" id="PS51184">
    <property type="entry name" value="JMJC"/>
    <property type="match status" value="1"/>
</dbReference>
<dbReference type="Gene3D" id="2.60.120.650">
    <property type="entry name" value="Cupin"/>
    <property type="match status" value="1"/>
</dbReference>
<dbReference type="PANTHER" id="PTHR12461">
    <property type="entry name" value="HYPOXIA-INDUCIBLE FACTOR 1 ALPHA INHIBITOR-RELATED"/>
    <property type="match status" value="1"/>
</dbReference>
<comment type="caution">
    <text evidence="2">The sequence shown here is derived from an EMBL/GenBank/DDBJ whole genome shotgun (WGS) entry which is preliminary data.</text>
</comment>
<protein>
    <submittedName>
        <fullName evidence="2">Lysine-specific demethylase 8</fullName>
    </submittedName>
</protein>
<evidence type="ECO:0000313" key="3">
    <source>
        <dbReference type="Proteomes" id="UP001301958"/>
    </source>
</evidence>
<dbReference type="InterPro" id="IPR003347">
    <property type="entry name" value="JmjC_dom"/>
</dbReference>
<reference evidence="2" key="1">
    <citation type="journal article" date="2023" name="Mol. Phylogenet. Evol.">
        <title>Genome-scale phylogeny and comparative genomics of the fungal order Sordariales.</title>
        <authorList>
            <person name="Hensen N."/>
            <person name="Bonometti L."/>
            <person name="Westerberg I."/>
            <person name="Brannstrom I.O."/>
            <person name="Guillou S."/>
            <person name="Cros-Aarteil S."/>
            <person name="Calhoun S."/>
            <person name="Haridas S."/>
            <person name="Kuo A."/>
            <person name="Mondo S."/>
            <person name="Pangilinan J."/>
            <person name="Riley R."/>
            <person name="LaButti K."/>
            <person name="Andreopoulos B."/>
            <person name="Lipzen A."/>
            <person name="Chen C."/>
            <person name="Yan M."/>
            <person name="Daum C."/>
            <person name="Ng V."/>
            <person name="Clum A."/>
            <person name="Steindorff A."/>
            <person name="Ohm R.A."/>
            <person name="Martin F."/>
            <person name="Silar P."/>
            <person name="Natvig D.O."/>
            <person name="Lalanne C."/>
            <person name="Gautier V."/>
            <person name="Ament-Velasquez S.L."/>
            <person name="Kruys A."/>
            <person name="Hutchinson M.I."/>
            <person name="Powell A.J."/>
            <person name="Barry K."/>
            <person name="Miller A.N."/>
            <person name="Grigoriev I.V."/>
            <person name="Debuchy R."/>
            <person name="Gladieux P."/>
            <person name="Hiltunen Thoren M."/>
            <person name="Johannesson H."/>
        </authorList>
    </citation>
    <scope>NUCLEOTIDE SEQUENCE</scope>
    <source>
        <strain evidence="2">CBS 990.96</strain>
    </source>
</reference>
<proteinExistence type="predicted"/>
<dbReference type="AlphaFoldDB" id="A0AAN7BN53"/>
<dbReference type="Pfam" id="PF13621">
    <property type="entry name" value="Cupin_8"/>
    <property type="match status" value="1"/>
</dbReference>
<dbReference type="Proteomes" id="UP001301958">
    <property type="component" value="Unassembled WGS sequence"/>
</dbReference>
<organism evidence="2 3">
    <name type="scientific">Podospora fimiseda</name>
    <dbReference type="NCBI Taxonomy" id="252190"/>
    <lineage>
        <taxon>Eukaryota</taxon>
        <taxon>Fungi</taxon>
        <taxon>Dikarya</taxon>
        <taxon>Ascomycota</taxon>
        <taxon>Pezizomycotina</taxon>
        <taxon>Sordariomycetes</taxon>
        <taxon>Sordariomycetidae</taxon>
        <taxon>Sordariales</taxon>
        <taxon>Podosporaceae</taxon>
        <taxon>Podospora</taxon>
    </lineage>
</organism>
<name>A0AAN7BN53_9PEZI</name>
<evidence type="ECO:0000313" key="2">
    <source>
        <dbReference type="EMBL" id="KAK4226357.1"/>
    </source>
</evidence>
<dbReference type="PANTHER" id="PTHR12461:SF101">
    <property type="entry name" value="TRNA WYBUTOSINE-SYNTHESIZING PROTEIN 4"/>
    <property type="match status" value="1"/>
</dbReference>
<evidence type="ECO:0000259" key="1">
    <source>
        <dbReference type="PROSITE" id="PS51184"/>
    </source>
</evidence>
<gene>
    <name evidence="2" type="ORF">QBC38DRAFT_480761</name>
</gene>
<dbReference type="InterPro" id="IPR041667">
    <property type="entry name" value="Cupin_8"/>
</dbReference>
<dbReference type="EMBL" id="MU865349">
    <property type="protein sequence ID" value="KAK4226357.1"/>
    <property type="molecule type" value="Genomic_DNA"/>
</dbReference>
<accession>A0AAN7BN53</accession>
<keyword evidence="3" id="KW-1185">Reference proteome</keyword>